<dbReference type="SUPFAM" id="SSF52047">
    <property type="entry name" value="RNI-like"/>
    <property type="match status" value="1"/>
</dbReference>
<feature type="compositionally biased region" description="Basic and acidic residues" evidence="1">
    <location>
        <begin position="291"/>
        <end position="311"/>
    </location>
</feature>
<dbReference type="PANTHER" id="PTHR47684:SF1">
    <property type="entry name" value="PROTEIN TONSOKU"/>
    <property type="match status" value="1"/>
</dbReference>
<organism evidence="2">
    <name type="scientific">Tanacetum cinerariifolium</name>
    <name type="common">Dalmatian daisy</name>
    <name type="synonym">Chrysanthemum cinerariifolium</name>
    <dbReference type="NCBI Taxonomy" id="118510"/>
    <lineage>
        <taxon>Eukaryota</taxon>
        <taxon>Viridiplantae</taxon>
        <taxon>Streptophyta</taxon>
        <taxon>Embryophyta</taxon>
        <taxon>Tracheophyta</taxon>
        <taxon>Spermatophyta</taxon>
        <taxon>Magnoliopsida</taxon>
        <taxon>eudicotyledons</taxon>
        <taxon>Gunneridae</taxon>
        <taxon>Pentapetalae</taxon>
        <taxon>asterids</taxon>
        <taxon>campanulids</taxon>
        <taxon>Asterales</taxon>
        <taxon>Asteraceae</taxon>
        <taxon>Asteroideae</taxon>
        <taxon>Anthemideae</taxon>
        <taxon>Anthemidinae</taxon>
        <taxon>Tanacetum</taxon>
    </lineage>
</organism>
<dbReference type="GO" id="GO:0040029">
    <property type="term" value="P:epigenetic regulation of gene expression"/>
    <property type="evidence" value="ECO:0007669"/>
    <property type="project" value="InterPro"/>
</dbReference>
<gene>
    <name evidence="2" type="ORF">Tci_047782</name>
</gene>
<dbReference type="EMBL" id="BKCJ010007153">
    <property type="protein sequence ID" value="GEU75804.1"/>
    <property type="molecule type" value="Genomic_DNA"/>
</dbReference>
<dbReference type="InterPro" id="IPR032675">
    <property type="entry name" value="LRR_dom_sf"/>
</dbReference>
<protein>
    <submittedName>
        <fullName evidence="2">Uncharacterized protein</fullName>
    </submittedName>
</protein>
<dbReference type="Gene3D" id="3.80.10.10">
    <property type="entry name" value="Ribonuclease Inhibitor"/>
    <property type="match status" value="1"/>
</dbReference>
<dbReference type="GO" id="GO:0009933">
    <property type="term" value="P:meristem structural organization"/>
    <property type="evidence" value="ECO:0007669"/>
    <property type="project" value="InterPro"/>
</dbReference>
<dbReference type="InterPro" id="IPR011990">
    <property type="entry name" value="TPR-like_helical_dom_sf"/>
</dbReference>
<accession>A0A6L2MU60</accession>
<name>A0A6L2MU60_TANCI</name>
<sequence length="610" mass="67948">MEMVVMVTWLCSGGCKGDGVVVVGCRGGDSSGGESDDGDGLEMMTMVVAGGVGVAVVGCGERNPVGIWPEKIRGVENFRGEESGGWFKAVTGFEMKKKMLGLVAVMDNKKKKESDGDGEMMGARIAFEKAKSKGNKKEEARWANVMGNILVSRGETIPAFAWFSHDHMQKHLVIADETNDLVEQQRACTQLGLTYIQIASSQAGKERKTSRSIAYRYIKRAGKLSQIIKENRQADDDVVSVVCSNEYPSGSKHVSESPEVSSRRTSSRKRSRLVPYDGRQEDKHARGKAHLSIEELKSRDNLTSRHGDKYQDTPPVTSKRSRKKEAATASHFGVNGLKCDADGGQTFYYCDNEYCKHIIFKVGDDYVHIEPDSYELSDNISMDDLKLEVACLYFLKLVKEKRFRGSLPIIGNLKCRDLVLESLDILKDDMLEKSLVDVSIDGSLPIIGNLKCRDLVLESLDILKDDMLEKSLVDVSIDAWVCKRLIKRYVDCCNKLSQPLHAELLMKLYNLQVSEDDIDASECELDEILAAPLYEALSLHTEIASLNLSHNLLGNETMRKLKDLFRPSGSNLNPLALDLHCNSFGPTSLYQRFEREEMDAQAGAKVFKQR</sequence>
<evidence type="ECO:0000313" key="2">
    <source>
        <dbReference type="EMBL" id="GEU75804.1"/>
    </source>
</evidence>
<dbReference type="AlphaFoldDB" id="A0A6L2MU60"/>
<dbReference type="PANTHER" id="PTHR47684">
    <property type="entry name" value="PROTEIN TONSOKU"/>
    <property type="match status" value="1"/>
</dbReference>
<dbReference type="InterPro" id="IPR044227">
    <property type="entry name" value="TONSOKU"/>
</dbReference>
<proteinExistence type="predicted"/>
<feature type="region of interest" description="Disordered" evidence="1">
    <location>
        <begin position="247"/>
        <end position="325"/>
    </location>
</feature>
<dbReference type="GO" id="GO:0005634">
    <property type="term" value="C:nucleus"/>
    <property type="evidence" value="ECO:0007669"/>
    <property type="project" value="InterPro"/>
</dbReference>
<reference evidence="2" key="1">
    <citation type="journal article" date="2019" name="Sci. Rep.">
        <title>Draft genome of Tanacetum cinerariifolium, the natural source of mosquito coil.</title>
        <authorList>
            <person name="Yamashiro T."/>
            <person name="Shiraishi A."/>
            <person name="Satake H."/>
            <person name="Nakayama K."/>
        </authorList>
    </citation>
    <scope>NUCLEOTIDE SEQUENCE</scope>
</reference>
<dbReference type="GO" id="GO:0072423">
    <property type="term" value="P:response to DNA damage checkpoint signaling"/>
    <property type="evidence" value="ECO:0007669"/>
    <property type="project" value="InterPro"/>
</dbReference>
<comment type="caution">
    <text evidence="2">The sequence shown here is derived from an EMBL/GenBank/DDBJ whole genome shotgun (WGS) entry which is preliminary data.</text>
</comment>
<evidence type="ECO:0000256" key="1">
    <source>
        <dbReference type="SAM" id="MobiDB-lite"/>
    </source>
</evidence>
<dbReference type="Gene3D" id="1.25.40.10">
    <property type="entry name" value="Tetratricopeptide repeat domain"/>
    <property type="match status" value="1"/>
</dbReference>